<proteinExistence type="predicted"/>
<dbReference type="KEGG" id="saci:Sinac_4891"/>
<name>L0DJN9_SINAD</name>
<sequence>MKSLVVLSVFLLGGAVVVKAEEPVIDPEAMLQKLKTENVELEKEIKVLRDKLDVLEQRILNNKNSQLGYEVKYEWNKNVRKHYLQDLKKANEGLEKNQSAKFRTLPYSSSD</sequence>
<keyword evidence="1" id="KW-0175">Coiled coil</keyword>
<evidence type="ECO:0000256" key="1">
    <source>
        <dbReference type="SAM" id="Coils"/>
    </source>
</evidence>
<feature type="signal peptide" evidence="2">
    <location>
        <begin position="1"/>
        <end position="20"/>
    </location>
</feature>
<dbReference type="AlphaFoldDB" id="L0DJN9"/>
<dbReference type="Proteomes" id="UP000010798">
    <property type="component" value="Chromosome"/>
</dbReference>
<accession>L0DJN9</accession>
<feature type="coiled-coil region" evidence="1">
    <location>
        <begin position="31"/>
        <end position="65"/>
    </location>
</feature>
<gene>
    <name evidence="3" type="ordered locus">Sinac_4891</name>
</gene>
<protein>
    <submittedName>
        <fullName evidence="3">Uncharacterized protein</fullName>
    </submittedName>
</protein>
<keyword evidence="2" id="KW-0732">Signal</keyword>
<feature type="chain" id="PRO_5003940340" evidence="2">
    <location>
        <begin position="21"/>
        <end position="111"/>
    </location>
</feature>
<dbReference type="EMBL" id="CP003364">
    <property type="protein sequence ID" value="AGA29048.1"/>
    <property type="molecule type" value="Genomic_DNA"/>
</dbReference>
<keyword evidence="4" id="KW-1185">Reference proteome</keyword>
<evidence type="ECO:0000313" key="4">
    <source>
        <dbReference type="Proteomes" id="UP000010798"/>
    </source>
</evidence>
<dbReference type="RefSeq" id="WP_015248156.1">
    <property type="nucleotide sequence ID" value="NC_019892.1"/>
</dbReference>
<evidence type="ECO:0000313" key="3">
    <source>
        <dbReference type="EMBL" id="AGA29048.1"/>
    </source>
</evidence>
<organism evidence="3 4">
    <name type="scientific">Singulisphaera acidiphila (strain ATCC BAA-1392 / DSM 18658 / VKM B-2454 / MOB10)</name>
    <dbReference type="NCBI Taxonomy" id="886293"/>
    <lineage>
        <taxon>Bacteria</taxon>
        <taxon>Pseudomonadati</taxon>
        <taxon>Planctomycetota</taxon>
        <taxon>Planctomycetia</taxon>
        <taxon>Isosphaerales</taxon>
        <taxon>Isosphaeraceae</taxon>
        <taxon>Singulisphaera</taxon>
    </lineage>
</organism>
<reference evidence="3 4" key="1">
    <citation type="submission" date="2012-02" db="EMBL/GenBank/DDBJ databases">
        <title>Complete sequence of chromosome of Singulisphaera acidiphila DSM 18658.</title>
        <authorList>
            <consortium name="US DOE Joint Genome Institute (JGI-PGF)"/>
            <person name="Lucas S."/>
            <person name="Copeland A."/>
            <person name="Lapidus A."/>
            <person name="Glavina del Rio T."/>
            <person name="Dalin E."/>
            <person name="Tice H."/>
            <person name="Bruce D."/>
            <person name="Goodwin L."/>
            <person name="Pitluck S."/>
            <person name="Peters L."/>
            <person name="Ovchinnikova G."/>
            <person name="Chertkov O."/>
            <person name="Kyrpides N."/>
            <person name="Mavromatis K."/>
            <person name="Ivanova N."/>
            <person name="Brettin T."/>
            <person name="Detter J.C."/>
            <person name="Han C."/>
            <person name="Larimer F."/>
            <person name="Land M."/>
            <person name="Hauser L."/>
            <person name="Markowitz V."/>
            <person name="Cheng J.-F."/>
            <person name="Hugenholtz P."/>
            <person name="Woyke T."/>
            <person name="Wu D."/>
            <person name="Tindall B."/>
            <person name="Pomrenke H."/>
            <person name="Brambilla E."/>
            <person name="Klenk H.-P."/>
            <person name="Eisen J.A."/>
        </authorList>
    </citation>
    <scope>NUCLEOTIDE SEQUENCE [LARGE SCALE GENOMIC DNA]</scope>
    <source>
        <strain evidence="4">ATCC BAA-1392 / DSM 18658 / VKM B-2454 / MOB10</strain>
    </source>
</reference>
<dbReference type="HOGENOM" id="CLU_2156672_0_0_0"/>
<evidence type="ECO:0000256" key="2">
    <source>
        <dbReference type="SAM" id="SignalP"/>
    </source>
</evidence>